<feature type="transmembrane region" description="Helical" evidence="2">
    <location>
        <begin position="143"/>
        <end position="161"/>
    </location>
</feature>
<organism evidence="3 4">
    <name type="scientific">Streptantibioticus ferralitis</name>
    <dbReference type="NCBI Taxonomy" id="236510"/>
    <lineage>
        <taxon>Bacteria</taxon>
        <taxon>Bacillati</taxon>
        <taxon>Actinomycetota</taxon>
        <taxon>Actinomycetes</taxon>
        <taxon>Kitasatosporales</taxon>
        <taxon>Streptomycetaceae</taxon>
        <taxon>Streptantibioticus</taxon>
    </lineage>
</organism>
<evidence type="ECO:0008006" key="5">
    <source>
        <dbReference type="Google" id="ProtNLM"/>
    </source>
</evidence>
<accession>A0ABT5Z582</accession>
<gene>
    <name evidence="3" type="ORF">P2L57_25715</name>
</gene>
<dbReference type="Proteomes" id="UP001220022">
    <property type="component" value="Unassembled WGS sequence"/>
</dbReference>
<protein>
    <recommendedName>
        <fullName evidence="5">Zinc finger protein</fullName>
    </recommendedName>
</protein>
<name>A0ABT5Z582_9ACTN</name>
<feature type="region of interest" description="Disordered" evidence="1">
    <location>
        <begin position="88"/>
        <end position="139"/>
    </location>
</feature>
<evidence type="ECO:0000256" key="2">
    <source>
        <dbReference type="SAM" id="Phobius"/>
    </source>
</evidence>
<keyword evidence="2" id="KW-1133">Transmembrane helix</keyword>
<evidence type="ECO:0000313" key="4">
    <source>
        <dbReference type="Proteomes" id="UP001220022"/>
    </source>
</evidence>
<dbReference type="EMBL" id="JARHTQ010000019">
    <property type="protein sequence ID" value="MDF2258983.1"/>
    <property type="molecule type" value="Genomic_DNA"/>
</dbReference>
<comment type="caution">
    <text evidence="3">The sequence shown here is derived from an EMBL/GenBank/DDBJ whole genome shotgun (WGS) entry which is preliminary data.</text>
</comment>
<feature type="compositionally biased region" description="Low complexity" evidence="1">
    <location>
        <begin position="88"/>
        <end position="106"/>
    </location>
</feature>
<evidence type="ECO:0000313" key="3">
    <source>
        <dbReference type="EMBL" id="MDF2258983.1"/>
    </source>
</evidence>
<evidence type="ECO:0000256" key="1">
    <source>
        <dbReference type="SAM" id="MobiDB-lite"/>
    </source>
</evidence>
<keyword evidence="4" id="KW-1185">Reference proteome</keyword>
<keyword evidence="2" id="KW-0472">Membrane</keyword>
<feature type="region of interest" description="Disordered" evidence="1">
    <location>
        <begin position="165"/>
        <end position="219"/>
    </location>
</feature>
<proteinExistence type="predicted"/>
<sequence>MTSTASTDEHPEVSEISAFAEGILPPERTAILRGHLADCVVCTDVRDSLDEIRNLLGNLPGPPRMPADVAGRIDAALAAEALINATAPDSTSAAAPTPTQPSATAAKTHVSRETAPSAHRPAGHAPASTGPGRTGPRRRRGRTLLATASAAAVLALGGLFVNSLGSSHSSSEGRATAGAQQPGAFSGTALPTKVHELLDNGGTAASPKSGGNAEETPFATHAAPAPSCVLKGTGQTGTPLAFSQGMYEGHAAYLVLLPHPSDSAQVDAYVVDASCVSTGSSTPGHLLTQQTYSRR</sequence>
<reference evidence="3 4" key="1">
    <citation type="submission" date="2023-03" db="EMBL/GenBank/DDBJ databases">
        <title>Draft genome sequence of type strain Streptomyces ferralitis JCM 14344.</title>
        <authorList>
            <person name="Klaysubun C."/>
            <person name="Duangmal K."/>
        </authorList>
    </citation>
    <scope>NUCLEOTIDE SEQUENCE [LARGE SCALE GENOMIC DNA]</scope>
    <source>
        <strain evidence="3 4">JCM 14344</strain>
    </source>
</reference>
<dbReference type="RefSeq" id="WP_275818442.1">
    <property type="nucleotide sequence ID" value="NZ_BAAANM010000006.1"/>
</dbReference>
<keyword evidence="2" id="KW-0812">Transmembrane</keyword>